<evidence type="ECO:0000313" key="2">
    <source>
        <dbReference type="EMBL" id="KAK9874134.1"/>
    </source>
</evidence>
<dbReference type="EMBL" id="JARQZJ010000031">
    <property type="protein sequence ID" value="KAK9874134.1"/>
    <property type="molecule type" value="Genomic_DNA"/>
</dbReference>
<dbReference type="AlphaFoldDB" id="A0AAW1U0I9"/>
<dbReference type="Proteomes" id="UP001431783">
    <property type="component" value="Unassembled WGS sequence"/>
</dbReference>
<protein>
    <submittedName>
        <fullName evidence="2">Uncharacterized protein</fullName>
    </submittedName>
</protein>
<gene>
    <name evidence="2" type="ORF">WA026_002488</name>
</gene>
<reference evidence="2 3" key="1">
    <citation type="submission" date="2023-03" db="EMBL/GenBank/DDBJ databases">
        <title>Genome insight into feeding habits of ladybird beetles.</title>
        <authorList>
            <person name="Li H.-S."/>
            <person name="Huang Y.-H."/>
            <person name="Pang H."/>
        </authorList>
    </citation>
    <scope>NUCLEOTIDE SEQUENCE [LARGE SCALE GENOMIC DNA]</scope>
    <source>
        <strain evidence="2">SYSU_2023b</strain>
        <tissue evidence="2">Whole body</tissue>
    </source>
</reference>
<keyword evidence="3" id="KW-1185">Reference proteome</keyword>
<evidence type="ECO:0000256" key="1">
    <source>
        <dbReference type="SAM" id="MobiDB-lite"/>
    </source>
</evidence>
<proteinExistence type="predicted"/>
<sequence>MDLHFQVTPESPRKTQVAHKTTNTRKREKLSCIADTLELTLEQCEKKTIKNIENSNKKEDKFRYLESRTDDWKYLDFAEDARQQATVRIPISLYDGCCPPENARKYSVRLTSEFG</sequence>
<feature type="region of interest" description="Disordered" evidence="1">
    <location>
        <begin position="1"/>
        <end position="22"/>
    </location>
</feature>
<organism evidence="2 3">
    <name type="scientific">Henosepilachna vigintioctopunctata</name>
    <dbReference type="NCBI Taxonomy" id="420089"/>
    <lineage>
        <taxon>Eukaryota</taxon>
        <taxon>Metazoa</taxon>
        <taxon>Ecdysozoa</taxon>
        <taxon>Arthropoda</taxon>
        <taxon>Hexapoda</taxon>
        <taxon>Insecta</taxon>
        <taxon>Pterygota</taxon>
        <taxon>Neoptera</taxon>
        <taxon>Endopterygota</taxon>
        <taxon>Coleoptera</taxon>
        <taxon>Polyphaga</taxon>
        <taxon>Cucujiformia</taxon>
        <taxon>Coccinelloidea</taxon>
        <taxon>Coccinellidae</taxon>
        <taxon>Epilachninae</taxon>
        <taxon>Epilachnini</taxon>
        <taxon>Henosepilachna</taxon>
    </lineage>
</organism>
<accession>A0AAW1U0I9</accession>
<evidence type="ECO:0000313" key="3">
    <source>
        <dbReference type="Proteomes" id="UP001431783"/>
    </source>
</evidence>
<comment type="caution">
    <text evidence="2">The sequence shown here is derived from an EMBL/GenBank/DDBJ whole genome shotgun (WGS) entry which is preliminary data.</text>
</comment>
<name>A0AAW1U0I9_9CUCU</name>